<dbReference type="AlphaFoldDB" id="A0A2L2X7J3"/>
<dbReference type="Proteomes" id="UP000239549">
    <property type="component" value="Unassembled WGS sequence"/>
</dbReference>
<proteinExistence type="predicted"/>
<dbReference type="GO" id="GO:0008194">
    <property type="term" value="F:UDP-glycosyltransferase activity"/>
    <property type="evidence" value="ECO:0007669"/>
    <property type="project" value="InterPro"/>
</dbReference>
<dbReference type="Pfam" id="PF06722">
    <property type="entry name" value="EryCIII-like_C"/>
    <property type="match status" value="1"/>
</dbReference>
<comment type="caution">
    <text evidence="2">The sequence shown here is derived from an EMBL/GenBank/DDBJ whole genome shotgun (WGS) entry which is preliminary data.</text>
</comment>
<protein>
    <submittedName>
        <fullName evidence="2">Glycosyltransferase, MGT family</fullName>
    </submittedName>
</protein>
<dbReference type="PANTHER" id="PTHR21015">
    <property type="entry name" value="UDP-N-ACETYLGLUCOSAMINE--N-ACETYLMURAMYL-(PENTAPEPTIDE) PYROPHOSPHORYL-UNDECAPRENOL N-ACETYLGLUCOSAMINE TRANSFERASE 1"/>
    <property type="match status" value="1"/>
</dbReference>
<evidence type="ECO:0000259" key="1">
    <source>
        <dbReference type="Pfam" id="PF06722"/>
    </source>
</evidence>
<evidence type="ECO:0000313" key="2">
    <source>
        <dbReference type="EMBL" id="GBF31942.1"/>
    </source>
</evidence>
<dbReference type="Gene3D" id="3.40.50.2000">
    <property type="entry name" value="Glycogen Phosphorylase B"/>
    <property type="match status" value="2"/>
</dbReference>
<organism evidence="2 3">
    <name type="scientific">Desulfocucumis palustris</name>
    <dbReference type="NCBI Taxonomy" id="1898651"/>
    <lineage>
        <taxon>Bacteria</taxon>
        <taxon>Bacillati</taxon>
        <taxon>Bacillota</taxon>
        <taxon>Clostridia</taxon>
        <taxon>Eubacteriales</taxon>
        <taxon>Desulfocucumaceae</taxon>
        <taxon>Desulfocucumis</taxon>
    </lineage>
</organism>
<keyword evidence="2" id="KW-0808">Transferase</keyword>
<evidence type="ECO:0000313" key="3">
    <source>
        <dbReference type="Proteomes" id="UP000239549"/>
    </source>
</evidence>
<dbReference type="InterPro" id="IPR010610">
    <property type="entry name" value="EryCIII-like_C"/>
</dbReference>
<dbReference type="SUPFAM" id="SSF53756">
    <property type="entry name" value="UDP-Glycosyltransferase/glycogen phosphorylase"/>
    <property type="match status" value="1"/>
</dbReference>
<dbReference type="CDD" id="cd03784">
    <property type="entry name" value="GT1_Gtf-like"/>
    <property type="match status" value="1"/>
</dbReference>
<dbReference type="PANTHER" id="PTHR21015:SF22">
    <property type="entry name" value="GLYCOSYLTRANSFERASE"/>
    <property type="match status" value="1"/>
</dbReference>
<sequence length="359" mass="38515">MAGDNIINVVKSHQIDIIEMSPLPKIDFQFGSFMLDESRRDEMAIYIKKVIGQISAEEKQAIEAEKPDVLLCGNLTGPLSAKMFGVPGVLIFLQPHGEKTMELFTRRLFKSDAIKKHINDVMQAASLLLMEGMPELGGKVLTRGMAELIHIRDKLRFTGPLLAEQPEQLPEKSELKLRHAGARDMPLVYVTIGGGTPLIGEEFLSLALEAFRRLPRVKGVISTGLAMEPNVLAAYNPPGNVVVQGFVPGTELIKASDVTVFHGGSSTLMTCIACGTPAVVVPSMAEQQDNGAVLAQNGAGIVLDKQGLSSAILAEAVEKVLSHKDFQINARRLKAIGDKYGGPAAAAVMVEELVGRGAS</sequence>
<dbReference type="EMBL" id="BFAV01000005">
    <property type="protein sequence ID" value="GBF31942.1"/>
    <property type="molecule type" value="Genomic_DNA"/>
</dbReference>
<dbReference type="InterPro" id="IPR002213">
    <property type="entry name" value="UDP_glucos_trans"/>
</dbReference>
<keyword evidence="3" id="KW-1185">Reference proteome</keyword>
<feature type="domain" description="Erythromycin biosynthesis protein CIII-like C-terminal" evidence="1">
    <location>
        <begin position="237"/>
        <end position="335"/>
    </location>
</feature>
<name>A0A2L2X7J3_9FIRM</name>
<reference evidence="3" key="1">
    <citation type="submission" date="2018-02" db="EMBL/GenBank/DDBJ databases">
        <title>Genome sequence of Desulfocucumis palustris strain NAW-5.</title>
        <authorList>
            <person name="Watanabe M."/>
            <person name="Kojima H."/>
            <person name="Fukui M."/>
        </authorList>
    </citation>
    <scope>NUCLEOTIDE SEQUENCE [LARGE SCALE GENOMIC DNA]</scope>
    <source>
        <strain evidence="3">NAW-5</strain>
    </source>
</reference>
<accession>A0A2L2X7J3</accession>
<dbReference type="GO" id="GO:0016758">
    <property type="term" value="F:hexosyltransferase activity"/>
    <property type="evidence" value="ECO:0007669"/>
    <property type="project" value="UniProtKB-ARBA"/>
</dbReference>
<gene>
    <name evidence="2" type="ORF">DCCM_0130</name>
</gene>